<feature type="compositionally biased region" description="Basic and acidic residues" evidence="1">
    <location>
        <begin position="12"/>
        <end position="35"/>
    </location>
</feature>
<feature type="compositionally biased region" description="Basic and acidic residues" evidence="1">
    <location>
        <begin position="48"/>
        <end position="66"/>
    </location>
</feature>
<dbReference type="Proteomes" id="UP001066276">
    <property type="component" value="Chromosome 1_1"/>
</dbReference>
<organism evidence="2 3">
    <name type="scientific">Pleurodeles waltl</name>
    <name type="common">Iberian ribbed newt</name>
    <dbReference type="NCBI Taxonomy" id="8319"/>
    <lineage>
        <taxon>Eukaryota</taxon>
        <taxon>Metazoa</taxon>
        <taxon>Chordata</taxon>
        <taxon>Craniata</taxon>
        <taxon>Vertebrata</taxon>
        <taxon>Euteleostomi</taxon>
        <taxon>Amphibia</taxon>
        <taxon>Batrachia</taxon>
        <taxon>Caudata</taxon>
        <taxon>Salamandroidea</taxon>
        <taxon>Salamandridae</taxon>
        <taxon>Pleurodelinae</taxon>
        <taxon>Pleurodeles</taxon>
    </lineage>
</organism>
<proteinExistence type="predicted"/>
<sequence>MDQADWITPQGHKAERSTYEEDEQDATKTDGKPENQEVGGYKYNSGADADRAYEEDTQGDRKTRLK</sequence>
<feature type="region of interest" description="Disordered" evidence="1">
    <location>
        <begin position="1"/>
        <end position="66"/>
    </location>
</feature>
<protein>
    <submittedName>
        <fullName evidence="2">Uncharacterized protein</fullName>
    </submittedName>
</protein>
<reference evidence="2" key="1">
    <citation type="journal article" date="2022" name="bioRxiv">
        <title>Sequencing and chromosome-scale assembly of the giantPleurodeles waltlgenome.</title>
        <authorList>
            <person name="Brown T."/>
            <person name="Elewa A."/>
            <person name="Iarovenko S."/>
            <person name="Subramanian E."/>
            <person name="Araus A.J."/>
            <person name="Petzold A."/>
            <person name="Susuki M."/>
            <person name="Suzuki K.-i.T."/>
            <person name="Hayashi T."/>
            <person name="Toyoda A."/>
            <person name="Oliveira C."/>
            <person name="Osipova E."/>
            <person name="Leigh N.D."/>
            <person name="Simon A."/>
            <person name="Yun M.H."/>
        </authorList>
    </citation>
    <scope>NUCLEOTIDE SEQUENCE</scope>
    <source>
        <strain evidence="2">20211129_DDA</strain>
        <tissue evidence="2">Liver</tissue>
    </source>
</reference>
<gene>
    <name evidence="2" type="ORF">NDU88_003369</name>
</gene>
<evidence type="ECO:0000256" key="1">
    <source>
        <dbReference type="SAM" id="MobiDB-lite"/>
    </source>
</evidence>
<evidence type="ECO:0000313" key="3">
    <source>
        <dbReference type="Proteomes" id="UP001066276"/>
    </source>
</evidence>
<keyword evidence="3" id="KW-1185">Reference proteome</keyword>
<evidence type="ECO:0000313" key="2">
    <source>
        <dbReference type="EMBL" id="KAJ1215762.1"/>
    </source>
</evidence>
<accession>A0AAV7WSW5</accession>
<dbReference type="AlphaFoldDB" id="A0AAV7WSW5"/>
<comment type="caution">
    <text evidence="2">The sequence shown here is derived from an EMBL/GenBank/DDBJ whole genome shotgun (WGS) entry which is preliminary data.</text>
</comment>
<name>A0AAV7WSW5_PLEWA</name>
<dbReference type="EMBL" id="JANPWB010000001">
    <property type="protein sequence ID" value="KAJ1215762.1"/>
    <property type="molecule type" value="Genomic_DNA"/>
</dbReference>